<comment type="caution">
    <text evidence="6">Lacks conserved residue(s) required for the propagation of feature annotation.</text>
</comment>
<dbReference type="PANTHER" id="PTHR12592:SF0">
    <property type="entry name" value="ATP-DEPENDENT (S)-NAD(P)H-HYDRATE DEHYDRATASE"/>
    <property type="match status" value="1"/>
</dbReference>
<dbReference type="GO" id="GO:0052856">
    <property type="term" value="F:NAD(P)HX epimerase activity"/>
    <property type="evidence" value="ECO:0007669"/>
    <property type="project" value="TreeGrafter"/>
</dbReference>
<evidence type="ECO:0000256" key="6">
    <source>
        <dbReference type="HAMAP-Rule" id="MF_01965"/>
    </source>
</evidence>
<comment type="catalytic activity">
    <reaction evidence="6">
        <text>(6S)-NADPHX + ADP = AMP + phosphate + NADPH + H(+)</text>
        <dbReference type="Rhea" id="RHEA:32235"/>
        <dbReference type="ChEBI" id="CHEBI:15378"/>
        <dbReference type="ChEBI" id="CHEBI:43474"/>
        <dbReference type="ChEBI" id="CHEBI:57783"/>
        <dbReference type="ChEBI" id="CHEBI:64076"/>
        <dbReference type="ChEBI" id="CHEBI:456215"/>
        <dbReference type="ChEBI" id="CHEBI:456216"/>
        <dbReference type="EC" id="4.2.1.136"/>
    </reaction>
</comment>
<feature type="binding site" evidence="6">
    <location>
        <position position="221"/>
    </location>
    <ligand>
        <name>AMP</name>
        <dbReference type="ChEBI" id="CHEBI:456215"/>
    </ligand>
</feature>
<protein>
    <recommendedName>
        <fullName evidence="6">ADP-dependent (S)-NAD(P)H-hydrate dehydratase</fullName>
        <ecNumber evidence="6">4.2.1.136</ecNumber>
    </recommendedName>
    <alternativeName>
        <fullName evidence="6">ADP-dependent NAD(P)HX dehydratase</fullName>
    </alternativeName>
</protein>
<dbReference type="PROSITE" id="PS51383">
    <property type="entry name" value="YJEF_C_3"/>
    <property type="match status" value="1"/>
</dbReference>
<organism evidence="8">
    <name type="scientific">Leifsonia sp. NPDC080035</name>
    <dbReference type="NCBI Taxonomy" id="3143936"/>
    <lineage>
        <taxon>Bacteria</taxon>
        <taxon>Bacillati</taxon>
        <taxon>Actinomycetota</taxon>
        <taxon>Actinomycetes</taxon>
        <taxon>Micrococcales</taxon>
        <taxon>Microbacteriaceae</taxon>
        <taxon>Leifsonia</taxon>
    </lineage>
</organism>
<name>A0AAU7G6L4_9MICO</name>
<comment type="catalytic activity">
    <reaction evidence="6">
        <text>(6S)-NADHX + ADP = AMP + phosphate + NADH + H(+)</text>
        <dbReference type="Rhea" id="RHEA:32223"/>
        <dbReference type="ChEBI" id="CHEBI:15378"/>
        <dbReference type="ChEBI" id="CHEBI:43474"/>
        <dbReference type="ChEBI" id="CHEBI:57945"/>
        <dbReference type="ChEBI" id="CHEBI:64074"/>
        <dbReference type="ChEBI" id="CHEBI:456215"/>
        <dbReference type="ChEBI" id="CHEBI:456216"/>
        <dbReference type="EC" id="4.2.1.136"/>
    </reaction>
</comment>
<feature type="domain" description="YjeF C-terminal" evidence="7">
    <location>
        <begin position="6"/>
        <end position="281"/>
    </location>
</feature>
<reference evidence="8" key="1">
    <citation type="submission" date="2024-05" db="EMBL/GenBank/DDBJ databases">
        <title>The Natural Products Discovery Center: Release of the First 8490 Sequenced Strains for Exploring Actinobacteria Biosynthetic Diversity.</title>
        <authorList>
            <person name="Kalkreuter E."/>
            <person name="Kautsar S.A."/>
            <person name="Yang D."/>
            <person name="Bader C.D."/>
            <person name="Teijaro C.N."/>
            <person name="Fluegel L."/>
            <person name="Davis C.M."/>
            <person name="Simpson J.R."/>
            <person name="Lauterbach L."/>
            <person name="Steele A.D."/>
            <person name="Gui C."/>
            <person name="Meng S."/>
            <person name="Li G."/>
            <person name="Viehrig K."/>
            <person name="Ye F."/>
            <person name="Su P."/>
            <person name="Kiefer A.F."/>
            <person name="Nichols A."/>
            <person name="Cepeda A.J."/>
            <person name="Yan W."/>
            <person name="Fan B."/>
            <person name="Jiang Y."/>
            <person name="Adhikari A."/>
            <person name="Zheng C.-J."/>
            <person name="Schuster L."/>
            <person name="Cowan T.M."/>
            <person name="Smanski M.J."/>
            <person name="Chevrette M.G."/>
            <person name="de Carvalho L.P.S."/>
            <person name="Shen B."/>
        </authorList>
    </citation>
    <scope>NUCLEOTIDE SEQUENCE</scope>
    <source>
        <strain evidence="8">NPDC080035</strain>
    </source>
</reference>
<feature type="binding site" evidence="6">
    <location>
        <position position="222"/>
    </location>
    <ligand>
        <name>(6S)-NADPHX</name>
        <dbReference type="ChEBI" id="CHEBI:64076"/>
    </ligand>
</feature>
<dbReference type="GO" id="GO:0110051">
    <property type="term" value="P:metabolite repair"/>
    <property type="evidence" value="ECO:0007669"/>
    <property type="project" value="TreeGrafter"/>
</dbReference>
<comment type="similarity">
    <text evidence="6">Belongs to the NnrD/CARKD family.</text>
</comment>
<dbReference type="InterPro" id="IPR029056">
    <property type="entry name" value="Ribokinase-like"/>
</dbReference>
<dbReference type="SUPFAM" id="SSF53613">
    <property type="entry name" value="Ribokinase-like"/>
    <property type="match status" value="1"/>
</dbReference>
<keyword evidence="4 6" id="KW-0520">NAD</keyword>
<dbReference type="GO" id="GO:0046496">
    <property type="term" value="P:nicotinamide nucleotide metabolic process"/>
    <property type="evidence" value="ECO:0007669"/>
    <property type="project" value="UniProtKB-UniRule"/>
</dbReference>
<dbReference type="EC" id="4.2.1.136" evidence="6"/>
<gene>
    <name evidence="6" type="primary">nnrD</name>
    <name evidence="8" type="ORF">AAME72_10460</name>
</gene>
<evidence type="ECO:0000256" key="2">
    <source>
        <dbReference type="ARBA" id="ARBA00022840"/>
    </source>
</evidence>
<dbReference type="HAMAP" id="MF_01965">
    <property type="entry name" value="NADHX_dehydratase"/>
    <property type="match status" value="1"/>
</dbReference>
<sequence length="287" mass="28755">MPAETVDPAFLRGWPLPEPGDSKRSRGQLVVVGGARRSPGAALLAGRAALRVGAGRLTLGIGASAAAASAVAFPESGVVPLGESRAGAVLARSLPSVAADAAEADAVLLGPGLDDIDECRGMLRRLPRLLRREAVLVLDAYALAAVAGKPRLARTPCILTPNPIEAGNLLGHDFDDPAEAASRIARRYGAVVSCQGFVADPGGRLLRVADGGPVLGTSGSGDALAGAIAGLAARGCTPLQAAAWGTYLHSAAGSTLARHIAPLGVLAGEIADRLAAELAAVEAVETD</sequence>
<keyword evidence="3 6" id="KW-0521">NADP</keyword>
<proteinExistence type="inferred from homology"/>
<dbReference type="RefSeq" id="WP_348786502.1">
    <property type="nucleotide sequence ID" value="NZ_CP157390.1"/>
</dbReference>
<accession>A0AAU7G6L4</accession>
<evidence type="ECO:0000256" key="3">
    <source>
        <dbReference type="ARBA" id="ARBA00022857"/>
    </source>
</evidence>
<feature type="binding site" evidence="6">
    <location>
        <position position="41"/>
    </location>
    <ligand>
        <name>(6S)-NADPHX</name>
        <dbReference type="ChEBI" id="CHEBI:64076"/>
    </ligand>
</feature>
<dbReference type="AlphaFoldDB" id="A0AAU7G6L4"/>
<dbReference type="Pfam" id="PF01256">
    <property type="entry name" value="Carb_kinase"/>
    <property type="match status" value="1"/>
</dbReference>
<dbReference type="GO" id="GO:0052855">
    <property type="term" value="F:ADP-dependent NAD(P)H-hydrate dehydratase activity"/>
    <property type="evidence" value="ECO:0007669"/>
    <property type="project" value="UniProtKB-UniRule"/>
</dbReference>
<dbReference type="Gene3D" id="3.40.1190.20">
    <property type="match status" value="1"/>
</dbReference>
<comment type="function">
    <text evidence="6">Catalyzes the dehydration of the S-form of NAD(P)HX at the expense of ADP, which is converted to AMP. Together with NAD(P)HX epimerase, which catalyzes the epimerization of the S- and R-forms, the enzyme allows the repair of both epimers of NAD(P)HX, a damaged form of NAD(P)H that is a result of enzymatic or heat-dependent hydration.</text>
</comment>
<dbReference type="GO" id="GO:0005524">
    <property type="term" value="F:ATP binding"/>
    <property type="evidence" value="ECO:0007669"/>
    <property type="project" value="UniProtKB-KW"/>
</dbReference>
<evidence type="ECO:0000256" key="1">
    <source>
        <dbReference type="ARBA" id="ARBA00022741"/>
    </source>
</evidence>
<keyword evidence="5 6" id="KW-0456">Lyase</keyword>
<feature type="binding site" evidence="6">
    <location>
        <position position="112"/>
    </location>
    <ligand>
        <name>(6S)-NADPHX</name>
        <dbReference type="ChEBI" id="CHEBI:64076"/>
    </ligand>
</feature>
<evidence type="ECO:0000259" key="7">
    <source>
        <dbReference type="PROSITE" id="PS51383"/>
    </source>
</evidence>
<evidence type="ECO:0000256" key="4">
    <source>
        <dbReference type="ARBA" id="ARBA00023027"/>
    </source>
</evidence>
<comment type="cofactor">
    <cofactor evidence="6">
        <name>Mg(2+)</name>
        <dbReference type="ChEBI" id="CHEBI:18420"/>
    </cofactor>
</comment>
<evidence type="ECO:0000256" key="5">
    <source>
        <dbReference type="ARBA" id="ARBA00023239"/>
    </source>
</evidence>
<dbReference type="PANTHER" id="PTHR12592">
    <property type="entry name" value="ATP-DEPENDENT (S)-NAD(P)H-HYDRATE DEHYDRATASE FAMILY MEMBER"/>
    <property type="match status" value="1"/>
</dbReference>
<dbReference type="EMBL" id="CP157390">
    <property type="protein sequence ID" value="XBM46517.1"/>
    <property type="molecule type" value="Genomic_DNA"/>
</dbReference>
<evidence type="ECO:0000313" key="8">
    <source>
        <dbReference type="EMBL" id="XBM46517.1"/>
    </source>
</evidence>
<comment type="subunit">
    <text evidence="6">Homotetramer.</text>
</comment>
<dbReference type="InterPro" id="IPR000631">
    <property type="entry name" value="CARKD"/>
</dbReference>
<keyword evidence="2 6" id="KW-0067">ATP-binding</keyword>
<keyword evidence="1 6" id="KW-0547">Nucleotide-binding</keyword>